<accession>A0AA87MKP9</accession>
<protein>
    <submittedName>
        <fullName evidence="1">Uncharacterized protein</fullName>
    </submittedName>
</protein>
<dbReference type="Proteomes" id="UP000001343">
    <property type="component" value="Unassembled WGS sequence"/>
</dbReference>
<proteinExistence type="predicted"/>
<dbReference type="AlphaFoldDB" id="A0AA87MKP9"/>
<sequence length="74" mass="9123">MAIVYFRFLLSQLDSNRKTYVLRRNLKLKNFIFEFYRSSFDFISDIKNNTENFFFGRIVIRPVSKQFTNFFERS</sequence>
<evidence type="ECO:0000313" key="1">
    <source>
        <dbReference type="EMBL" id="EKR98971.1"/>
    </source>
</evidence>
<organism evidence="1 2">
    <name type="scientific">Leptospira mayottensis 200901122</name>
    <dbReference type="NCBI Taxonomy" id="1193010"/>
    <lineage>
        <taxon>Bacteria</taxon>
        <taxon>Pseudomonadati</taxon>
        <taxon>Spirochaetota</taxon>
        <taxon>Spirochaetia</taxon>
        <taxon>Leptospirales</taxon>
        <taxon>Leptospiraceae</taxon>
        <taxon>Leptospira</taxon>
    </lineage>
</organism>
<name>A0AA87MKP9_9LEPT</name>
<comment type="caution">
    <text evidence="1">The sequence shown here is derived from an EMBL/GenBank/DDBJ whole genome shotgun (WGS) entry which is preliminary data.</text>
</comment>
<reference evidence="1 2" key="1">
    <citation type="journal article" date="2014" name="Int. J. Syst. Evol. Microbiol.">
        <title>Leptospira mayottensis sp. nov., a pathogenic species of the genus Leptospira isolated from humans.</title>
        <authorList>
            <person name="Bourhy P."/>
            <person name="Collet L."/>
            <person name="Brisse S."/>
            <person name="Picardeau M."/>
        </authorList>
    </citation>
    <scope>NUCLEOTIDE SEQUENCE [LARGE SCALE GENOMIC DNA]</scope>
    <source>
        <strain evidence="1 2">200901122</strain>
    </source>
</reference>
<dbReference type="EMBL" id="AKWM02000062">
    <property type="protein sequence ID" value="EKR98971.1"/>
    <property type="molecule type" value="Genomic_DNA"/>
</dbReference>
<evidence type="ECO:0000313" key="2">
    <source>
        <dbReference type="Proteomes" id="UP000001343"/>
    </source>
</evidence>
<gene>
    <name evidence="1" type="ORF">LEP1GSC125_2825</name>
</gene>